<accession>A0A394DA83</accession>
<dbReference type="EMBL" id="MLAU01005779">
    <property type="protein sequence ID" value="OIW20129.1"/>
    <property type="molecule type" value="Genomic_DNA"/>
</dbReference>
<proteinExistence type="predicted"/>
<reference evidence="1 2" key="1">
    <citation type="journal article" date="2017" name="Plant Biotechnol. J.">
        <title>A comprehensive draft genome sequence for lupin (Lupinus angustifolius), an emerging health food: insights into plant-microbe interactions and legume evolution.</title>
        <authorList>
            <person name="Hane J.K."/>
            <person name="Ming Y."/>
            <person name="Kamphuis L.G."/>
            <person name="Nelson M.N."/>
            <person name="Garg G."/>
            <person name="Atkins C.A."/>
            <person name="Bayer P.E."/>
            <person name="Bravo A."/>
            <person name="Bringans S."/>
            <person name="Cannon S."/>
            <person name="Edwards D."/>
            <person name="Foley R."/>
            <person name="Gao L.L."/>
            <person name="Harrison M.J."/>
            <person name="Huang W."/>
            <person name="Hurgobin B."/>
            <person name="Li S."/>
            <person name="Liu C.W."/>
            <person name="McGrath A."/>
            <person name="Morahan G."/>
            <person name="Murray J."/>
            <person name="Weller J."/>
            <person name="Jian J."/>
            <person name="Singh K.B."/>
        </authorList>
    </citation>
    <scope>NUCLEOTIDE SEQUENCE [LARGE SCALE GENOMIC DNA]</scope>
    <source>
        <strain evidence="2">cv. Tanjil</strain>
        <tissue evidence="1">Whole plant</tissue>
    </source>
</reference>
<gene>
    <name evidence="1" type="ORF">TanjilG_01902</name>
</gene>
<dbReference type="Proteomes" id="UP000188354">
    <property type="component" value="Unassembled WGS sequence"/>
</dbReference>
<evidence type="ECO:0000313" key="2">
    <source>
        <dbReference type="Proteomes" id="UP000188354"/>
    </source>
</evidence>
<evidence type="ECO:0000313" key="1">
    <source>
        <dbReference type="EMBL" id="OIW20129.1"/>
    </source>
</evidence>
<keyword evidence="2" id="KW-1185">Reference proteome</keyword>
<comment type="caution">
    <text evidence="1">The sequence shown here is derived from an EMBL/GenBank/DDBJ whole genome shotgun (WGS) entry which is preliminary data.</text>
</comment>
<organism evidence="1 2">
    <name type="scientific">Lupinus angustifolius</name>
    <name type="common">Narrow-leaved blue lupine</name>
    <dbReference type="NCBI Taxonomy" id="3871"/>
    <lineage>
        <taxon>Eukaryota</taxon>
        <taxon>Viridiplantae</taxon>
        <taxon>Streptophyta</taxon>
        <taxon>Embryophyta</taxon>
        <taxon>Tracheophyta</taxon>
        <taxon>Spermatophyta</taxon>
        <taxon>Magnoliopsida</taxon>
        <taxon>eudicotyledons</taxon>
        <taxon>Gunneridae</taxon>
        <taxon>Pentapetalae</taxon>
        <taxon>rosids</taxon>
        <taxon>fabids</taxon>
        <taxon>Fabales</taxon>
        <taxon>Fabaceae</taxon>
        <taxon>Papilionoideae</taxon>
        <taxon>50 kb inversion clade</taxon>
        <taxon>genistoids sensu lato</taxon>
        <taxon>core genistoids</taxon>
        <taxon>Genisteae</taxon>
        <taxon>Lupinus</taxon>
    </lineage>
</organism>
<name>A0A394DA83_LUPAN</name>
<dbReference type="AlphaFoldDB" id="A0A394DA83"/>
<sequence>MVETQISGEKADKVISKLGFDGIAKIDAWGRSGGVWCLWDSNSWNARVLQVADQLLSLEVRGVDGTDWILSVVFGSPNFS</sequence>
<dbReference type="Gramene" id="OIW20129">
    <property type="protein sequence ID" value="OIW20129"/>
    <property type="gene ID" value="TanjilG_01902"/>
</dbReference>
<protein>
    <submittedName>
        <fullName evidence="1">Uncharacterized protein</fullName>
    </submittedName>
</protein>